<keyword evidence="1" id="KW-0175">Coiled coil</keyword>
<dbReference type="AlphaFoldDB" id="A0A4Q4KS52"/>
<feature type="chain" id="PRO_5020909278" evidence="3">
    <location>
        <begin position="25"/>
        <end position="114"/>
    </location>
</feature>
<dbReference type="EMBL" id="SETE01000001">
    <property type="protein sequence ID" value="RYM35479.1"/>
    <property type="molecule type" value="Genomic_DNA"/>
</dbReference>
<evidence type="ECO:0000256" key="1">
    <source>
        <dbReference type="SAM" id="Coils"/>
    </source>
</evidence>
<dbReference type="Proteomes" id="UP000293952">
    <property type="component" value="Unassembled WGS sequence"/>
</dbReference>
<feature type="signal peptide" evidence="3">
    <location>
        <begin position="1"/>
        <end position="24"/>
    </location>
</feature>
<name>A0A4Q4KS52_9FLAO</name>
<dbReference type="OrthoDB" id="9848205at2"/>
<protein>
    <submittedName>
        <fullName evidence="4">Uncharacterized protein</fullName>
    </submittedName>
</protein>
<evidence type="ECO:0000313" key="5">
    <source>
        <dbReference type="Proteomes" id="UP000293952"/>
    </source>
</evidence>
<accession>A0A4Q4KS52</accession>
<evidence type="ECO:0000313" key="4">
    <source>
        <dbReference type="EMBL" id="RYM35479.1"/>
    </source>
</evidence>
<organism evidence="4 5">
    <name type="scientific">Brumimicrobium glaciale</name>
    <dbReference type="NCBI Taxonomy" id="200475"/>
    <lineage>
        <taxon>Bacteria</taxon>
        <taxon>Pseudomonadati</taxon>
        <taxon>Bacteroidota</taxon>
        <taxon>Flavobacteriia</taxon>
        <taxon>Flavobacteriales</taxon>
        <taxon>Crocinitomicaceae</taxon>
        <taxon>Brumimicrobium</taxon>
    </lineage>
</organism>
<keyword evidence="5" id="KW-1185">Reference proteome</keyword>
<proteinExistence type="predicted"/>
<evidence type="ECO:0000256" key="3">
    <source>
        <dbReference type="SAM" id="SignalP"/>
    </source>
</evidence>
<gene>
    <name evidence="4" type="ORF">ERX46_00370</name>
</gene>
<dbReference type="PROSITE" id="PS51257">
    <property type="entry name" value="PROKAR_LIPOPROTEIN"/>
    <property type="match status" value="1"/>
</dbReference>
<feature type="coiled-coil region" evidence="1">
    <location>
        <begin position="72"/>
        <end position="99"/>
    </location>
</feature>
<reference evidence="4 5" key="1">
    <citation type="submission" date="2019-02" db="EMBL/GenBank/DDBJ databases">
        <title>Genome sequence of the sea-ice species Brumimicrobium glaciale.</title>
        <authorList>
            <person name="Bowman J.P."/>
        </authorList>
    </citation>
    <scope>NUCLEOTIDE SEQUENCE [LARGE SCALE GENOMIC DNA]</scope>
    <source>
        <strain evidence="4 5">IC156</strain>
    </source>
</reference>
<evidence type="ECO:0000256" key="2">
    <source>
        <dbReference type="SAM" id="MobiDB-lite"/>
    </source>
</evidence>
<dbReference type="RefSeq" id="WP_130091846.1">
    <property type="nucleotide sequence ID" value="NZ_SETE01000001.1"/>
</dbReference>
<keyword evidence="3" id="KW-0732">Signal</keyword>
<sequence length="114" mass="12680">MKNLKLIFTITLLAIFTLSGCANESDQEKGNTIESSSADNSSIKSDAKRLVDLQCQVMKLIGEAKNGDATALMKSEEINKQAEKVSRELKEKYPTKEDQERFAEAYQEALGECE</sequence>
<feature type="region of interest" description="Disordered" evidence="2">
    <location>
        <begin position="24"/>
        <end position="43"/>
    </location>
</feature>
<comment type="caution">
    <text evidence="4">The sequence shown here is derived from an EMBL/GenBank/DDBJ whole genome shotgun (WGS) entry which is preliminary data.</text>
</comment>